<dbReference type="Proteomes" id="UP000007752">
    <property type="component" value="Chromosome 7"/>
</dbReference>
<reference evidence="2" key="1">
    <citation type="journal article" date="2005" name="PLoS Biol.">
        <title>The genomes of Oryza sativa: a history of duplications.</title>
        <authorList>
            <person name="Yu J."/>
            <person name="Wang J."/>
            <person name="Lin W."/>
            <person name="Li S."/>
            <person name="Li H."/>
            <person name="Zhou J."/>
            <person name="Ni P."/>
            <person name="Dong W."/>
            <person name="Hu S."/>
            <person name="Zeng C."/>
            <person name="Zhang J."/>
            <person name="Zhang Y."/>
            <person name="Li R."/>
            <person name="Xu Z."/>
            <person name="Li S."/>
            <person name="Li X."/>
            <person name="Zheng H."/>
            <person name="Cong L."/>
            <person name="Lin L."/>
            <person name="Yin J."/>
            <person name="Geng J."/>
            <person name="Li G."/>
            <person name="Shi J."/>
            <person name="Liu J."/>
            <person name="Lv H."/>
            <person name="Li J."/>
            <person name="Wang J."/>
            <person name="Deng Y."/>
            <person name="Ran L."/>
            <person name="Shi X."/>
            <person name="Wang X."/>
            <person name="Wu Q."/>
            <person name="Li C."/>
            <person name="Ren X."/>
            <person name="Wang J."/>
            <person name="Wang X."/>
            <person name="Li D."/>
            <person name="Liu D."/>
            <person name="Zhang X."/>
            <person name="Ji Z."/>
            <person name="Zhao W."/>
            <person name="Sun Y."/>
            <person name="Zhang Z."/>
            <person name="Bao J."/>
            <person name="Han Y."/>
            <person name="Dong L."/>
            <person name="Ji J."/>
            <person name="Chen P."/>
            <person name="Wu S."/>
            <person name="Liu J."/>
            <person name="Xiao Y."/>
            <person name="Bu D."/>
            <person name="Tan J."/>
            <person name="Yang L."/>
            <person name="Ye C."/>
            <person name="Zhang J."/>
            <person name="Xu J."/>
            <person name="Zhou Y."/>
            <person name="Yu Y."/>
            <person name="Zhang B."/>
            <person name="Zhuang S."/>
            <person name="Wei H."/>
            <person name="Liu B."/>
            <person name="Lei M."/>
            <person name="Yu H."/>
            <person name="Li Y."/>
            <person name="Xu H."/>
            <person name="Wei S."/>
            <person name="He X."/>
            <person name="Fang L."/>
            <person name="Zhang Z."/>
            <person name="Zhang Y."/>
            <person name="Huang X."/>
            <person name="Su Z."/>
            <person name="Tong W."/>
            <person name="Li J."/>
            <person name="Tong Z."/>
            <person name="Li S."/>
            <person name="Ye J."/>
            <person name="Wang L."/>
            <person name="Fang L."/>
            <person name="Lei T."/>
            <person name="Chen C."/>
            <person name="Chen H."/>
            <person name="Xu Z."/>
            <person name="Li H."/>
            <person name="Huang H."/>
            <person name="Zhang F."/>
            <person name="Xu H."/>
            <person name="Li N."/>
            <person name="Zhao C."/>
            <person name="Li S."/>
            <person name="Dong L."/>
            <person name="Huang Y."/>
            <person name="Li L."/>
            <person name="Xi Y."/>
            <person name="Qi Q."/>
            <person name="Li W."/>
            <person name="Zhang B."/>
            <person name="Hu W."/>
            <person name="Zhang Y."/>
            <person name="Tian X."/>
            <person name="Jiao Y."/>
            <person name="Liang X."/>
            <person name="Jin J."/>
            <person name="Gao L."/>
            <person name="Zheng W."/>
            <person name="Hao B."/>
            <person name="Liu S."/>
            <person name="Wang W."/>
            <person name="Yuan L."/>
            <person name="Cao M."/>
            <person name="McDermott J."/>
            <person name="Samudrala R."/>
            <person name="Wang J."/>
            <person name="Wong G.K."/>
            <person name="Yang H."/>
        </authorList>
    </citation>
    <scope>NUCLEOTIDE SEQUENCE [LARGE SCALE GENOMIC DNA]</scope>
</reference>
<evidence type="ECO:0000256" key="1">
    <source>
        <dbReference type="SAM" id="MobiDB-lite"/>
    </source>
</evidence>
<feature type="compositionally biased region" description="Basic and acidic residues" evidence="1">
    <location>
        <begin position="38"/>
        <end position="57"/>
    </location>
</feature>
<dbReference type="AlphaFoldDB" id="B9FUL1"/>
<reference evidence="2" key="2">
    <citation type="submission" date="2008-12" db="EMBL/GenBank/DDBJ databases">
        <title>Improved gene annotation of the rice (Oryza sativa) genomes.</title>
        <authorList>
            <person name="Wang J."/>
            <person name="Li R."/>
            <person name="Fan W."/>
            <person name="Huang Q."/>
            <person name="Zhang J."/>
            <person name="Zhou Y."/>
            <person name="Hu Y."/>
            <person name="Zi S."/>
            <person name="Li J."/>
            <person name="Ni P."/>
            <person name="Zheng H."/>
            <person name="Zhang Y."/>
            <person name="Zhao M."/>
            <person name="Hao Q."/>
            <person name="McDermott J."/>
            <person name="Samudrala R."/>
            <person name="Kristiansen K."/>
            <person name="Wong G.K.-S."/>
        </authorList>
    </citation>
    <scope>NUCLEOTIDE SEQUENCE</scope>
</reference>
<gene>
    <name evidence="2" type="ORF">OsJ_25396</name>
</gene>
<name>B9FUL1_ORYSJ</name>
<accession>B9FUL1</accession>
<proteinExistence type="predicted"/>
<protein>
    <submittedName>
        <fullName evidence="2">Uncharacterized protein</fullName>
    </submittedName>
</protein>
<evidence type="ECO:0000313" key="2">
    <source>
        <dbReference type="EMBL" id="EEE67718.1"/>
    </source>
</evidence>
<sequence>MTPWMDEWGQRLSARHRSGDGEESTEEARWMPGVAEGAAERGIEPSRARDRGGCEERGEVDDSGGGEGMHVSAPTAPILKRWISGSNGYDCACLSPLQNFKVVEISGKDRYRYLSLRDHSLSRTAVSCFYCARS</sequence>
<dbReference type="EMBL" id="CM000144">
    <property type="protein sequence ID" value="EEE67718.1"/>
    <property type="molecule type" value="Genomic_DNA"/>
</dbReference>
<feature type="region of interest" description="Disordered" evidence="1">
    <location>
        <begin position="1"/>
        <end position="71"/>
    </location>
</feature>
<organism evidence="2">
    <name type="scientific">Oryza sativa subsp. japonica</name>
    <name type="common">Rice</name>
    <dbReference type="NCBI Taxonomy" id="39947"/>
    <lineage>
        <taxon>Eukaryota</taxon>
        <taxon>Viridiplantae</taxon>
        <taxon>Streptophyta</taxon>
        <taxon>Embryophyta</taxon>
        <taxon>Tracheophyta</taxon>
        <taxon>Spermatophyta</taxon>
        <taxon>Magnoliopsida</taxon>
        <taxon>Liliopsida</taxon>
        <taxon>Poales</taxon>
        <taxon>Poaceae</taxon>
        <taxon>BOP clade</taxon>
        <taxon>Oryzoideae</taxon>
        <taxon>Oryzeae</taxon>
        <taxon>Oryzinae</taxon>
        <taxon>Oryza</taxon>
        <taxon>Oryza sativa</taxon>
    </lineage>
</organism>